<protein>
    <submittedName>
        <fullName evidence="2">Uncharacterized protein</fullName>
    </submittedName>
</protein>
<evidence type="ECO:0000313" key="3">
    <source>
        <dbReference type="Proteomes" id="UP000248918"/>
    </source>
</evidence>
<keyword evidence="1" id="KW-0812">Transmembrane</keyword>
<keyword evidence="1" id="KW-1133">Transmembrane helix</keyword>
<proteinExistence type="predicted"/>
<accession>A0A329CVW9</accession>
<dbReference type="AlphaFoldDB" id="A0A329CVW9"/>
<reference evidence="2 3" key="1">
    <citation type="submission" date="2018-06" db="EMBL/GenBank/DDBJ databases">
        <title>Genomic Encyclopedia of Type Strains, Phase III (KMG-III): the genomes of soil and plant-associated and newly described type strains.</title>
        <authorList>
            <person name="Whitman W."/>
        </authorList>
    </citation>
    <scope>NUCLEOTIDE SEQUENCE [LARGE SCALE GENOMIC DNA]</scope>
    <source>
        <strain evidence="2 3">LMG 23644</strain>
    </source>
</reference>
<evidence type="ECO:0000313" key="2">
    <source>
        <dbReference type="EMBL" id="RAS38906.1"/>
    </source>
</evidence>
<keyword evidence="1" id="KW-0472">Membrane</keyword>
<sequence length="38" mass="4469">MIDAFARVSGWQQLYHLWELIVMLCKFLWGLLRFLGGG</sequence>
<comment type="caution">
    <text evidence="2">The sequence shown here is derived from an EMBL/GenBank/DDBJ whole genome shotgun (WGS) entry which is preliminary data.</text>
</comment>
<dbReference type="Proteomes" id="UP000248918">
    <property type="component" value="Unassembled WGS sequence"/>
</dbReference>
<name>A0A329CVW9_9BURK</name>
<evidence type="ECO:0000256" key="1">
    <source>
        <dbReference type="SAM" id="Phobius"/>
    </source>
</evidence>
<dbReference type="EMBL" id="QLTK01000001">
    <property type="protein sequence ID" value="RAS38906.1"/>
    <property type="molecule type" value="Genomic_DNA"/>
</dbReference>
<organism evidence="2 3">
    <name type="scientific">Paraburkholderia bryophila</name>
    <dbReference type="NCBI Taxonomy" id="420952"/>
    <lineage>
        <taxon>Bacteria</taxon>
        <taxon>Pseudomonadati</taxon>
        <taxon>Pseudomonadota</taxon>
        <taxon>Betaproteobacteria</taxon>
        <taxon>Burkholderiales</taxon>
        <taxon>Burkholderiaceae</taxon>
        <taxon>Paraburkholderia</taxon>
    </lineage>
</organism>
<feature type="transmembrane region" description="Helical" evidence="1">
    <location>
        <begin position="15"/>
        <end position="35"/>
    </location>
</feature>
<gene>
    <name evidence="2" type="ORF">BX591_101236</name>
</gene>